<gene>
    <name evidence="1" type="ORF">LSAA_10504</name>
</gene>
<dbReference type="Proteomes" id="UP000675881">
    <property type="component" value="Chromosome 5"/>
</dbReference>
<name>A0A7R8CVY4_LEPSM</name>
<keyword evidence="2" id="KW-1185">Reference proteome</keyword>
<reference evidence="1" key="1">
    <citation type="submission" date="2021-02" db="EMBL/GenBank/DDBJ databases">
        <authorList>
            <person name="Bekaert M."/>
        </authorList>
    </citation>
    <scope>NUCLEOTIDE SEQUENCE</scope>
    <source>
        <strain evidence="1">IoA-00</strain>
    </source>
</reference>
<protein>
    <submittedName>
        <fullName evidence="1">(salmon louse) hypothetical protein</fullName>
    </submittedName>
</protein>
<dbReference type="AlphaFoldDB" id="A0A7R8CVY4"/>
<dbReference type="EMBL" id="HG994584">
    <property type="protein sequence ID" value="CAF2948673.1"/>
    <property type="molecule type" value="Genomic_DNA"/>
</dbReference>
<proteinExistence type="predicted"/>
<organism evidence="1 2">
    <name type="scientific">Lepeophtheirus salmonis</name>
    <name type="common">Salmon louse</name>
    <name type="synonym">Caligus salmonis</name>
    <dbReference type="NCBI Taxonomy" id="72036"/>
    <lineage>
        <taxon>Eukaryota</taxon>
        <taxon>Metazoa</taxon>
        <taxon>Ecdysozoa</taxon>
        <taxon>Arthropoda</taxon>
        <taxon>Crustacea</taxon>
        <taxon>Multicrustacea</taxon>
        <taxon>Hexanauplia</taxon>
        <taxon>Copepoda</taxon>
        <taxon>Siphonostomatoida</taxon>
        <taxon>Caligidae</taxon>
        <taxon>Lepeophtheirus</taxon>
    </lineage>
</organism>
<sequence length="147" mass="15872">MGKIKEAHKQRSINLTRPYVQSSTIAKIVGVQRKCWKTCKGWHPSGSPLHCPPKESISSSSSFPLFFFISLPLIRMSFAVGAFSANLRNTRGPNVSSSSGNPVVSSSSGCYSNNNSNKDSSLISKYFSNIQSSGVGDHNTILEEGSL</sequence>
<evidence type="ECO:0000313" key="2">
    <source>
        <dbReference type="Proteomes" id="UP000675881"/>
    </source>
</evidence>
<accession>A0A7R8CVY4</accession>
<evidence type="ECO:0000313" key="1">
    <source>
        <dbReference type="EMBL" id="CAF2948673.1"/>
    </source>
</evidence>